<dbReference type="STRING" id="1108595.BKX93_17535"/>
<dbReference type="KEGG" id="cvc:BKX93_17535"/>
<dbReference type="AlphaFoldDB" id="A0A1D9LJW3"/>
<dbReference type="GeneID" id="68843008"/>
<accession>A0A1D9LJW3</accession>
<reference evidence="1 2" key="1">
    <citation type="submission" date="2016-10" db="EMBL/GenBank/DDBJ databases">
        <title>Chromobacterium muskegensis sp. nov., an insecticidal bacterium isolated from Sphagnum bogs.</title>
        <authorList>
            <person name="Sparks M.E."/>
            <person name="Blackburn M.B."/>
            <person name="Gundersen-Rindal D.E."/>
            <person name="Mitchell A."/>
            <person name="Farrar R."/>
            <person name="Kuhar D."/>
        </authorList>
    </citation>
    <scope>NUCLEOTIDE SEQUENCE [LARGE SCALE GENOMIC DNA]</scope>
    <source>
        <strain evidence="1 2">21-1</strain>
    </source>
</reference>
<dbReference type="PANTHER" id="PTHR19288">
    <property type="entry name" value="4-NITROPHENYLPHOSPHATASE-RELATED"/>
    <property type="match status" value="1"/>
</dbReference>
<dbReference type="PANTHER" id="PTHR19288:SF46">
    <property type="entry name" value="HALOACID DEHALOGENASE-LIKE HYDROLASE DOMAIN-CONTAINING PROTEIN 2"/>
    <property type="match status" value="1"/>
</dbReference>
<evidence type="ECO:0000313" key="1">
    <source>
        <dbReference type="EMBL" id="AOZ51620.1"/>
    </source>
</evidence>
<gene>
    <name evidence="1" type="ORF">BKX93_17535</name>
</gene>
<organism evidence="1 2">
    <name type="scientific">Chromobacterium vaccinii</name>
    <dbReference type="NCBI Taxonomy" id="1108595"/>
    <lineage>
        <taxon>Bacteria</taxon>
        <taxon>Pseudomonadati</taxon>
        <taxon>Pseudomonadota</taxon>
        <taxon>Betaproteobacteria</taxon>
        <taxon>Neisseriales</taxon>
        <taxon>Chromobacteriaceae</taxon>
        <taxon>Chromobacterium</taxon>
    </lineage>
</organism>
<dbReference type="Gene3D" id="3.40.50.1000">
    <property type="entry name" value="HAD superfamily/HAD-like"/>
    <property type="match status" value="2"/>
</dbReference>
<dbReference type="InterPro" id="IPR036412">
    <property type="entry name" value="HAD-like_sf"/>
</dbReference>
<dbReference type="EMBL" id="CP017707">
    <property type="protein sequence ID" value="AOZ51620.1"/>
    <property type="molecule type" value="Genomic_DNA"/>
</dbReference>
<sequence>MAYAPLIFDLHGVLLGRREPAGHQPAGEVLRQLRAAGHPLRFLTNSSSVGRQQVAKQLASAGVEVDAGEVYTAAMTVAHYLRRCGRPRKLFVVGSDALRAELDAMCGGLLSWAAPEEADTVVASRDPELDEETLRRLARAGQPQLIATCRDLGFPDGDRIHPGPGQTVARIEQALDAQALVLGKPNPYALASVMDLPAPLSDCVVIGDSPLQDVALARNAGAKAVLVTPGGDAPGGPEPDWRIDAIDQLLPLLCR</sequence>
<dbReference type="SUPFAM" id="SSF56784">
    <property type="entry name" value="HAD-like"/>
    <property type="match status" value="1"/>
</dbReference>
<name>A0A1D9LJW3_9NEIS</name>
<dbReference type="Proteomes" id="UP000178776">
    <property type="component" value="Chromosome"/>
</dbReference>
<dbReference type="Pfam" id="PF13344">
    <property type="entry name" value="Hydrolase_6"/>
    <property type="match status" value="1"/>
</dbReference>
<dbReference type="InterPro" id="IPR023214">
    <property type="entry name" value="HAD_sf"/>
</dbReference>
<dbReference type="InterPro" id="IPR006357">
    <property type="entry name" value="HAD-SF_hydro_IIA"/>
</dbReference>
<proteinExistence type="predicted"/>
<dbReference type="GO" id="GO:0005737">
    <property type="term" value="C:cytoplasm"/>
    <property type="evidence" value="ECO:0007669"/>
    <property type="project" value="TreeGrafter"/>
</dbReference>
<evidence type="ECO:0008006" key="3">
    <source>
        <dbReference type="Google" id="ProtNLM"/>
    </source>
</evidence>
<dbReference type="RefSeq" id="WP_052717682.1">
    <property type="nucleotide sequence ID" value="NZ_CP017707.1"/>
</dbReference>
<evidence type="ECO:0000313" key="2">
    <source>
        <dbReference type="Proteomes" id="UP000178776"/>
    </source>
</evidence>
<protein>
    <recommendedName>
        <fullName evidence="3">Haloacid dehalogenase</fullName>
    </recommendedName>
</protein>
<dbReference type="Pfam" id="PF13242">
    <property type="entry name" value="Hydrolase_like"/>
    <property type="match status" value="1"/>
</dbReference>
<dbReference type="GO" id="GO:0016791">
    <property type="term" value="F:phosphatase activity"/>
    <property type="evidence" value="ECO:0007669"/>
    <property type="project" value="TreeGrafter"/>
</dbReference>